<dbReference type="Proteomes" id="UP000254190">
    <property type="component" value="Unassembled WGS sequence"/>
</dbReference>
<gene>
    <name evidence="7" type="primary">dmsC_1</name>
    <name evidence="6" type="ORF">G0B02_19245</name>
    <name evidence="7" type="ORF">NCTC5754_01388</name>
</gene>
<dbReference type="Gene3D" id="3.30.70.20">
    <property type="match status" value="2"/>
</dbReference>
<feature type="domain" description="4Fe-4S ferredoxin-type" evidence="5">
    <location>
        <begin position="285"/>
        <end position="314"/>
    </location>
</feature>
<keyword evidence="4" id="KW-1133">Transmembrane helix</keyword>
<dbReference type="Pfam" id="PF00037">
    <property type="entry name" value="Fer4"/>
    <property type="match status" value="1"/>
</dbReference>
<keyword evidence="4" id="KW-0472">Membrane</keyword>
<dbReference type="GO" id="GO:0009389">
    <property type="term" value="F:dimethyl sulfoxide reductase activity"/>
    <property type="evidence" value="ECO:0007669"/>
    <property type="project" value="TreeGrafter"/>
</dbReference>
<feature type="domain" description="4Fe-4S ferredoxin-type" evidence="5">
    <location>
        <begin position="256"/>
        <end position="284"/>
    </location>
</feature>
<sequence>MHELPLLIFTLCLQGSVGVTLWLALGRQYAVEGRVPARGALPAMAGAFVLACVGLLASALHMGYPLNALNALRHVASSWLSREIVFASLYLAALGLGVVLLFFRKPGWQPLLAQGQVSIDTTRCIACGDCLFVCPVDAITGIKPVKRFVQGDTLVGPFSLQAPTVDELLLWHSQYGIRFIDIAVERSAQWLMALAGLNLALRRYGEPGWSFKHVVGAEINASRRTLFHVPRDAITPCAVEPGKRRLRQAFSAFSECVPEISPQECRMCGACWRSCPENVIQFDDNTLTIVAARCTGCGGCAAVCPHQALRLRFDVEPASTRHSAAYTLTCESCKRTFHALTPEHTHCVLCQSPEFAVRL</sequence>
<evidence type="ECO:0000256" key="3">
    <source>
        <dbReference type="ARBA" id="ARBA00023014"/>
    </source>
</evidence>
<dbReference type="SUPFAM" id="SSF54862">
    <property type="entry name" value="4Fe-4S ferredoxins"/>
    <property type="match status" value="2"/>
</dbReference>
<dbReference type="GO" id="GO:0046872">
    <property type="term" value="F:metal ion binding"/>
    <property type="evidence" value="ECO:0007669"/>
    <property type="project" value="UniProtKB-KW"/>
</dbReference>
<dbReference type="PANTHER" id="PTHR38095">
    <property type="entry name" value="ANAEROBIC DIMETHYL SULFOXIDE REDUCTASE CHAIN YNFH"/>
    <property type="match status" value="1"/>
</dbReference>
<dbReference type="InterPro" id="IPR017896">
    <property type="entry name" value="4Fe4S_Fe-S-bd"/>
</dbReference>
<dbReference type="GO" id="GO:0009390">
    <property type="term" value="C:dimethyl sulfoxide reductase complex"/>
    <property type="evidence" value="ECO:0007669"/>
    <property type="project" value="TreeGrafter"/>
</dbReference>
<dbReference type="EMBL" id="DAAMEZ010000015">
    <property type="protein sequence ID" value="HAC6381214.1"/>
    <property type="molecule type" value="Genomic_DNA"/>
</dbReference>
<accession>A0A379NIV2</accession>
<dbReference type="GO" id="GO:0019645">
    <property type="term" value="P:anaerobic electron transport chain"/>
    <property type="evidence" value="ECO:0007669"/>
    <property type="project" value="InterPro"/>
</dbReference>
<dbReference type="PROSITE" id="PS51379">
    <property type="entry name" value="4FE4S_FER_2"/>
    <property type="match status" value="3"/>
</dbReference>
<feature type="transmembrane region" description="Helical" evidence="4">
    <location>
        <begin position="84"/>
        <end position="103"/>
    </location>
</feature>
<evidence type="ECO:0000313" key="7">
    <source>
        <dbReference type="EMBL" id="SUE46544.1"/>
    </source>
</evidence>
<dbReference type="InterPro" id="IPR017900">
    <property type="entry name" value="4Fe4S_Fe_S_CS"/>
</dbReference>
<name>A0A379NIV2_SALET</name>
<evidence type="ECO:0000256" key="1">
    <source>
        <dbReference type="ARBA" id="ARBA00022723"/>
    </source>
</evidence>
<evidence type="ECO:0000313" key="8">
    <source>
        <dbReference type="Proteomes" id="UP000254190"/>
    </source>
</evidence>
<evidence type="ECO:0000259" key="5">
    <source>
        <dbReference type="PROSITE" id="PS51379"/>
    </source>
</evidence>
<dbReference type="Pfam" id="PF04976">
    <property type="entry name" value="DmsC"/>
    <property type="match status" value="1"/>
</dbReference>
<dbReference type="PANTHER" id="PTHR38095:SF2">
    <property type="entry name" value="ANAEROBIC DIMETHYL SULFOXIDE REDUCTASE CHAIN C"/>
    <property type="match status" value="1"/>
</dbReference>
<protein>
    <submittedName>
        <fullName evidence="6">4Fe-4S dicluster domain-containing protein</fullName>
    </submittedName>
    <submittedName>
        <fullName evidence="7">Polyferredoxin</fullName>
    </submittedName>
</protein>
<dbReference type="EMBL" id="UGVQ01000002">
    <property type="protein sequence ID" value="SUE46544.1"/>
    <property type="molecule type" value="Genomic_DNA"/>
</dbReference>
<proteinExistence type="predicted"/>
<dbReference type="GO" id="GO:0005886">
    <property type="term" value="C:plasma membrane"/>
    <property type="evidence" value="ECO:0007669"/>
    <property type="project" value="TreeGrafter"/>
</dbReference>
<dbReference type="InterPro" id="IPR007059">
    <property type="entry name" value="DmsC"/>
</dbReference>
<feature type="transmembrane region" description="Helical" evidence="4">
    <location>
        <begin position="45"/>
        <end position="64"/>
    </location>
</feature>
<keyword evidence="4" id="KW-0812">Transmembrane</keyword>
<dbReference type="AlphaFoldDB" id="A0A379NIV2"/>
<evidence type="ECO:0000313" key="6">
    <source>
        <dbReference type="EMBL" id="HAC6381214.1"/>
    </source>
</evidence>
<evidence type="ECO:0000256" key="4">
    <source>
        <dbReference type="SAM" id="Phobius"/>
    </source>
</evidence>
<reference evidence="6" key="3">
    <citation type="submission" date="2018-08" db="EMBL/GenBank/DDBJ databases">
        <authorList>
            <consortium name="NCBI Pathogen Detection Project"/>
        </authorList>
    </citation>
    <scope>NUCLEOTIDE SEQUENCE</scope>
    <source>
        <strain evidence="6">BCW_3301</strain>
    </source>
</reference>
<organism evidence="7 8">
    <name type="scientific">Salmonella enterica subsp. enterica serovar Bovismorbificans</name>
    <dbReference type="NCBI Taxonomy" id="58097"/>
    <lineage>
        <taxon>Bacteria</taxon>
        <taxon>Pseudomonadati</taxon>
        <taxon>Pseudomonadota</taxon>
        <taxon>Gammaproteobacteria</taxon>
        <taxon>Enterobacterales</taxon>
        <taxon>Enterobacteriaceae</taxon>
        <taxon>Salmonella</taxon>
    </lineage>
</organism>
<feature type="domain" description="4Fe-4S ferredoxin-type" evidence="5">
    <location>
        <begin position="115"/>
        <end position="144"/>
    </location>
</feature>
<evidence type="ECO:0000256" key="2">
    <source>
        <dbReference type="ARBA" id="ARBA00023004"/>
    </source>
</evidence>
<dbReference type="Pfam" id="PF12838">
    <property type="entry name" value="Fer4_7"/>
    <property type="match status" value="1"/>
</dbReference>
<reference evidence="7 8" key="2">
    <citation type="submission" date="2018-06" db="EMBL/GenBank/DDBJ databases">
        <authorList>
            <consortium name="Pathogen Informatics"/>
            <person name="Doyle S."/>
        </authorList>
    </citation>
    <scope>NUCLEOTIDE SEQUENCE [LARGE SCALE GENOMIC DNA]</scope>
    <source>
        <strain evidence="7 8">NCTC5754</strain>
    </source>
</reference>
<feature type="transmembrane region" description="Helical" evidence="4">
    <location>
        <begin position="6"/>
        <end position="25"/>
    </location>
</feature>
<dbReference type="PROSITE" id="PS00198">
    <property type="entry name" value="4FE4S_FER_1"/>
    <property type="match status" value="2"/>
</dbReference>
<keyword evidence="2" id="KW-0408">Iron</keyword>
<dbReference type="GO" id="GO:0051536">
    <property type="term" value="F:iron-sulfur cluster binding"/>
    <property type="evidence" value="ECO:0007669"/>
    <property type="project" value="UniProtKB-KW"/>
</dbReference>
<reference evidence="6" key="1">
    <citation type="journal article" date="2018" name="Genome Biol.">
        <title>SKESA: strategic k-mer extension for scrupulous assemblies.</title>
        <authorList>
            <person name="Souvorov A."/>
            <person name="Agarwala R."/>
            <person name="Lipman D.J."/>
        </authorList>
    </citation>
    <scope>NUCLEOTIDE SEQUENCE</scope>
    <source>
        <strain evidence="6">BCW_3301</strain>
    </source>
</reference>
<keyword evidence="1" id="KW-0479">Metal-binding</keyword>
<keyword evidence="3" id="KW-0411">Iron-sulfur</keyword>